<sequence length="329" mass="35782">MSAVGSDALALTPIHLPGLMAFEAAARLLNFAKAAAELGVTPTAMSRTIKILEGQLSVRLFNRTTRSVGLTEAGTALNASIAPALASIRGALAQVSHGADRPSGLLRINLSYVAYRILVEPHVDAFFAAFPAINLEISLDNQLSDIVSAGFDAGIRLGRKVQNDMVAVQLGGVQRRVVLVAPNYFRERSCPERIEDLLEHDCIRQRYSFGGRLFDWKFQVGSQMVHIDVQGRLIFDDMHSVVDAAVRGAGIAFAYEDFVRQEIAAGSLERILMEDSASDDAFHIYYPHRSHMPGKLRAFVDFMKDANHLASLEQRGSGKGARSSGTAVE</sequence>
<keyword evidence="2" id="KW-0805">Transcription regulation</keyword>
<dbReference type="GO" id="GO:0006351">
    <property type="term" value="P:DNA-templated transcription"/>
    <property type="evidence" value="ECO:0007669"/>
    <property type="project" value="TreeGrafter"/>
</dbReference>
<protein>
    <submittedName>
        <fullName evidence="6">LysR family transcriptional regulator</fullName>
    </submittedName>
</protein>
<dbReference type="InterPro" id="IPR000847">
    <property type="entry name" value="LysR_HTH_N"/>
</dbReference>
<name>A0A5C7FWQ9_9BURK</name>
<evidence type="ECO:0000313" key="7">
    <source>
        <dbReference type="Proteomes" id="UP000321413"/>
    </source>
</evidence>
<keyword evidence="7" id="KW-1185">Reference proteome</keyword>
<keyword evidence="4" id="KW-0804">Transcription</keyword>
<dbReference type="InterPro" id="IPR058163">
    <property type="entry name" value="LysR-type_TF_proteobact-type"/>
</dbReference>
<dbReference type="Proteomes" id="UP000321413">
    <property type="component" value="Unassembled WGS sequence"/>
</dbReference>
<accession>A0A5C7FWQ9</accession>
<evidence type="ECO:0000313" key="6">
    <source>
        <dbReference type="EMBL" id="TXF99272.1"/>
    </source>
</evidence>
<dbReference type="InterPro" id="IPR036388">
    <property type="entry name" value="WH-like_DNA-bd_sf"/>
</dbReference>
<comment type="caution">
    <text evidence="6">The sequence shown here is derived from an EMBL/GenBank/DDBJ whole genome shotgun (WGS) entry which is preliminary data.</text>
</comment>
<dbReference type="GO" id="GO:0043565">
    <property type="term" value="F:sequence-specific DNA binding"/>
    <property type="evidence" value="ECO:0007669"/>
    <property type="project" value="TreeGrafter"/>
</dbReference>
<dbReference type="PROSITE" id="PS50931">
    <property type="entry name" value="HTH_LYSR"/>
    <property type="match status" value="1"/>
</dbReference>
<evidence type="ECO:0000256" key="4">
    <source>
        <dbReference type="ARBA" id="ARBA00023163"/>
    </source>
</evidence>
<keyword evidence="3" id="KW-0238">DNA-binding</keyword>
<dbReference type="Pfam" id="PF03466">
    <property type="entry name" value="LysR_substrate"/>
    <property type="match status" value="1"/>
</dbReference>
<evidence type="ECO:0000256" key="2">
    <source>
        <dbReference type="ARBA" id="ARBA00023015"/>
    </source>
</evidence>
<dbReference type="SUPFAM" id="SSF53850">
    <property type="entry name" value="Periplasmic binding protein-like II"/>
    <property type="match status" value="1"/>
</dbReference>
<evidence type="ECO:0000259" key="5">
    <source>
        <dbReference type="PROSITE" id="PS50931"/>
    </source>
</evidence>
<dbReference type="EMBL" id="VPFD01000014">
    <property type="protein sequence ID" value="TXF99272.1"/>
    <property type="molecule type" value="Genomic_DNA"/>
</dbReference>
<reference evidence="6 7" key="1">
    <citation type="submission" date="2019-08" db="EMBL/GenBank/DDBJ databases">
        <title>Massilia golmudensis sp. nov., isolated from sand in the Qinghai-Tibetan Plateau.</title>
        <authorList>
            <person name="Zhang B."/>
        </authorList>
    </citation>
    <scope>NUCLEOTIDE SEQUENCE [LARGE SCALE GENOMIC DNA]</scope>
    <source>
        <strain evidence="6 7">GEM5</strain>
    </source>
</reference>
<evidence type="ECO:0000256" key="3">
    <source>
        <dbReference type="ARBA" id="ARBA00023125"/>
    </source>
</evidence>
<dbReference type="GO" id="GO:0003700">
    <property type="term" value="F:DNA-binding transcription factor activity"/>
    <property type="evidence" value="ECO:0007669"/>
    <property type="project" value="InterPro"/>
</dbReference>
<evidence type="ECO:0000256" key="1">
    <source>
        <dbReference type="ARBA" id="ARBA00009437"/>
    </source>
</evidence>
<dbReference type="InterPro" id="IPR005119">
    <property type="entry name" value="LysR_subst-bd"/>
</dbReference>
<organism evidence="6 7">
    <name type="scientific">Massilia arenae</name>
    <dbReference type="NCBI Taxonomy" id="2603288"/>
    <lineage>
        <taxon>Bacteria</taxon>
        <taxon>Pseudomonadati</taxon>
        <taxon>Pseudomonadota</taxon>
        <taxon>Betaproteobacteria</taxon>
        <taxon>Burkholderiales</taxon>
        <taxon>Oxalobacteraceae</taxon>
        <taxon>Telluria group</taxon>
        <taxon>Massilia</taxon>
    </lineage>
</organism>
<dbReference type="AlphaFoldDB" id="A0A5C7FWQ9"/>
<dbReference type="PANTHER" id="PTHR30537">
    <property type="entry name" value="HTH-TYPE TRANSCRIPTIONAL REGULATOR"/>
    <property type="match status" value="1"/>
</dbReference>
<dbReference type="Gene3D" id="1.10.10.10">
    <property type="entry name" value="Winged helix-like DNA-binding domain superfamily/Winged helix DNA-binding domain"/>
    <property type="match status" value="1"/>
</dbReference>
<dbReference type="InterPro" id="IPR036390">
    <property type="entry name" value="WH_DNA-bd_sf"/>
</dbReference>
<comment type="similarity">
    <text evidence="1">Belongs to the LysR transcriptional regulatory family.</text>
</comment>
<dbReference type="Gene3D" id="3.40.190.290">
    <property type="match status" value="1"/>
</dbReference>
<proteinExistence type="inferred from homology"/>
<gene>
    <name evidence="6" type="ORF">FVD38_13570</name>
</gene>
<dbReference type="PANTHER" id="PTHR30537:SF1">
    <property type="entry name" value="HTH-TYPE TRANSCRIPTIONAL REGULATOR PGRR"/>
    <property type="match status" value="1"/>
</dbReference>
<dbReference type="Pfam" id="PF00126">
    <property type="entry name" value="HTH_1"/>
    <property type="match status" value="1"/>
</dbReference>
<dbReference type="SUPFAM" id="SSF46785">
    <property type="entry name" value="Winged helix' DNA-binding domain"/>
    <property type="match status" value="1"/>
</dbReference>
<feature type="domain" description="HTH lysR-type" evidence="5">
    <location>
        <begin position="14"/>
        <end position="71"/>
    </location>
</feature>